<feature type="compositionally biased region" description="Basic residues" evidence="1">
    <location>
        <begin position="54"/>
        <end position="64"/>
    </location>
</feature>
<gene>
    <name evidence="2" type="ORF">C8A00DRAFT_35010</name>
</gene>
<sequence>MAPNSRAPSLPSIPDIALDLDEKMYLLPELDETLSSTGESSSTALDDDYDFRPTRSHSTHTQHSFHHRRIVLPVRFPSISSNNTHATYTTLPPTPHRQDLVSQTQPLQLPPTQKTIHESWTITYHHPLPRTKIHIRAFGLTLWRQFERGGEEGSILSVVPNTHFAQDELAATVGLHETSVAVARTQTRRSSSSSSRRLSKVPQAGGGGGSRSGGVGGGGWGVYAADLEGRIRALEWKVQDEIYELLSDRVQSSSNAFRRREWRVVVLTEIPGGELTDSPTAFGLASKKRKWFGAGDRVAAPRAGWAPDMPITEYRLILRGTETRTNDQGWGSYNRYSRPWAAADEKEIGEKKRWSTFTGKSDKYVDF</sequence>
<reference evidence="2" key="2">
    <citation type="submission" date="2023-05" db="EMBL/GenBank/DDBJ databases">
        <authorList>
            <consortium name="Lawrence Berkeley National Laboratory"/>
            <person name="Steindorff A."/>
            <person name="Hensen N."/>
            <person name="Bonometti L."/>
            <person name="Westerberg I."/>
            <person name="Brannstrom I.O."/>
            <person name="Guillou S."/>
            <person name="Cros-Aarteil S."/>
            <person name="Calhoun S."/>
            <person name="Haridas S."/>
            <person name="Kuo A."/>
            <person name="Mondo S."/>
            <person name="Pangilinan J."/>
            <person name="Riley R."/>
            <person name="Labutti K."/>
            <person name="Andreopoulos B."/>
            <person name="Lipzen A."/>
            <person name="Chen C."/>
            <person name="Yanf M."/>
            <person name="Daum C."/>
            <person name="Ng V."/>
            <person name="Clum A."/>
            <person name="Ohm R."/>
            <person name="Martin F."/>
            <person name="Silar P."/>
            <person name="Natvig D."/>
            <person name="Lalanne C."/>
            <person name="Gautier V."/>
            <person name="Ament-Velasquez S.L."/>
            <person name="Kruys A."/>
            <person name="Hutchinson M.I."/>
            <person name="Powell A.J."/>
            <person name="Barry K."/>
            <person name="Miller A.N."/>
            <person name="Grigoriev I.V."/>
            <person name="Debuchy R."/>
            <person name="Gladieux P."/>
            <person name="Thoren M.H."/>
            <person name="Johannesson H."/>
        </authorList>
    </citation>
    <scope>NUCLEOTIDE SEQUENCE</scope>
    <source>
        <strain evidence="2">CBS 538.74</strain>
    </source>
</reference>
<keyword evidence="3" id="KW-1185">Reference proteome</keyword>
<proteinExistence type="predicted"/>
<evidence type="ECO:0000313" key="2">
    <source>
        <dbReference type="EMBL" id="KAK4152315.1"/>
    </source>
</evidence>
<organism evidence="2 3">
    <name type="scientific">Chaetomidium leptoderma</name>
    <dbReference type="NCBI Taxonomy" id="669021"/>
    <lineage>
        <taxon>Eukaryota</taxon>
        <taxon>Fungi</taxon>
        <taxon>Dikarya</taxon>
        <taxon>Ascomycota</taxon>
        <taxon>Pezizomycotina</taxon>
        <taxon>Sordariomycetes</taxon>
        <taxon>Sordariomycetidae</taxon>
        <taxon>Sordariales</taxon>
        <taxon>Chaetomiaceae</taxon>
        <taxon>Chaetomidium</taxon>
    </lineage>
</organism>
<protein>
    <submittedName>
        <fullName evidence="2">Uncharacterized protein</fullName>
    </submittedName>
</protein>
<dbReference type="EMBL" id="MU856979">
    <property type="protein sequence ID" value="KAK4152315.1"/>
    <property type="molecule type" value="Genomic_DNA"/>
</dbReference>
<accession>A0AAN6ZUE9</accession>
<comment type="caution">
    <text evidence="2">The sequence shown here is derived from an EMBL/GenBank/DDBJ whole genome shotgun (WGS) entry which is preliminary data.</text>
</comment>
<feature type="region of interest" description="Disordered" evidence="1">
    <location>
        <begin position="33"/>
        <end position="64"/>
    </location>
</feature>
<feature type="region of interest" description="Disordered" evidence="1">
    <location>
        <begin position="182"/>
        <end position="215"/>
    </location>
</feature>
<feature type="compositionally biased region" description="Low complexity" evidence="1">
    <location>
        <begin position="33"/>
        <end position="44"/>
    </location>
</feature>
<feature type="compositionally biased region" description="Gly residues" evidence="1">
    <location>
        <begin position="204"/>
        <end position="215"/>
    </location>
</feature>
<reference evidence="2" key="1">
    <citation type="journal article" date="2023" name="Mol. Phylogenet. Evol.">
        <title>Genome-scale phylogeny and comparative genomics of the fungal order Sordariales.</title>
        <authorList>
            <person name="Hensen N."/>
            <person name="Bonometti L."/>
            <person name="Westerberg I."/>
            <person name="Brannstrom I.O."/>
            <person name="Guillou S."/>
            <person name="Cros-Aarteil S."/>
            <person name="Calhoun S."/>
            <person name="Haridas S."/>
            <person name="Kuo A."/>
            <person name="Mondo S."/>
            <person name="Pangilinan J."/>
            <person name="Riley R."/>
            <person name="LaButti K."/>
            <person name="Andreopoulos B."/>
            <person name="Lipzen A."/>
            <person name="Chen C."/>
            <person name="Yan M."/>
            <person name="Daum C."/>
            <person name="Ng V."/>
            <person name="Clum A."/>
            <person name="Steindorff A."/>
            <person name="Ohm R.A."/>
            <person name="Martin F."/>
            <person name="Silar P."/>
            <person name="Natvig D.O."/>
            <person name="Lalanne C."/>
            <person name="Gautier V."/>
            <person name="Ament-Velasquez S.L."/>
            <person name="Kruys A."/>
            <person name="Hutchinson M.I."/>
            <person name="Powell A.J."/>
            <person name="Barry K."/>
            <person name="Miller A.N."/>
            <person name="Grigoriev I.V."/>
            <person name="Debuchy R."/>
            <person name="Gladieux P."/>
            <person name="Hiltunen Thoren M."/>
            <person name="Johannesson H."/>
        </authorList>
    </citation>
    <scope>NUCLEOTIDE SEQUENCE</scope>
    <source>
        <strain evidence="2">CBS 538.74</strain>
    </source>
</reference>
<dbReference type="AlphaFoldDB" id="A0AAN6ZUE9"/>
<evidence type="ECO:0000313" key="3">
    <source>
        <dbReference type="Proteomes" id="UP001302745"/>
    </source>
</evidence>
<dbReference type="Proteomes" id="UP001302745">
    <property type="component" value="Unassembled WGS sequence"/>
</dbReference>
<name>A0AAN6ZUE9_9PEZI</name>
<evidence type="ECO:0000256" key="1">
    <source>
        <dbReference type="SAM" id="MobiDB-lite"/>
    </source>
</evidence>